<dbReference type="RefSeq" id="XP_037139314.1">
    <property type="nucleotide sequence ID" value="XM_037283418.1"/>
</dbReference>
<dbReference type="OrthoDB" id="566238at2759"/>
<dbReference type="InterPro" id="IPR001763">
    <property type="entry name" value="Rhodanese-like_dom"/>
</dbReference>
<organism evidence="2 3">
    <name type="scientific">Torulaspora globosa</name>
    <dbReference type="NCBI Taxonomy" id="48254"/>
    <lineage>
        <taxon>Eukaryota</taxon>
        <taxon>Fungi</taxon>
        <taxon>Dikarya</taxon>
        <taxon>Ascomycota</taxon>
        <taxon>Saccharomycotina</taxon>
        <taxon>Saccharomycetes</taxon>
        <taxon>Saccharomycetales</taxon>
        <taxon>Saccharomycetaceae</taxon>
        <taxon>Torulaspora</taxon>
    </lineage>
</organism>
<sequence length="139" mass="15639">MWKAIVDAWNGTSDEERQRDPADVYDFDRMKELVKQRDPAVTLVDVREPKEFEEYRIPGSVNMPFRSHPEGLGLEGTKFQETFGFPKPGKQDRLVFFCASGRRAAGAEGVALKNGYNNVALYPGSVNDWLAKGGDKLQL</sequence>
<keyword evidence="3" id="KW-1185">Reference proteome</keyword>
<dbReference type="GeneID" id="59325807"/>
<dbReference type="PANTHER" id="PTHR44086:SF10">
    <property type="entry name" value="THIOSULFATE SULFURTRANSFERASE_RHODANESE-LIKE DOMAIN-CONTAINING PROTEIN 3"/>
    <property type="match status" value="1"/>
</dbReference>
<dbReference type="CDD" id="cd01519">
    <property type="entry name" value="RHOD_HSP67B2"/>
    <property type="match status" value="1"/>
</dbReference>
<dbReference type="KEGG" id="tgb:HG536_0D01620"/>
<feature type="domain" description="Rhodanese" evidence="1">
    <location>
        <begin position="37"/>
        <end position="138"/>
    </location>
</feature>
<gene>
    <name evidence="2" type="ORF">HG536_0D01620</name>
</gene>
<evidence type="ECO:0000259" key="1">
    <source>
        <dbReference type="PROSITE" id="PS50206"/>
    </source>
</evidence>
<dbReference type="AlphaFoldDB" id="A0A7G3ZGK4"/>
<dbReference type="GO" id="GO:0005739">
    <property type="term" value="C:mitochondrion"/>
    <property type="evidence" value="ECO:0007669"/>
    <property type="project" value="TreeGrafter"/>
</dbReference>
<dbReference type="PROSITE" id="PS50206">
    <property type="entry name" value="RHODANESE_3"/>
    <property type="match status" value="1"/>
</dbReference>
<dbReference type="GO" id="GO:0004792">
    <property type="term" value="F:thiosulfate-cyanide sulfurtransferase activity"/>
    <property type="evidence" value="ECO:0007669"/>
    <property type="project" value="TreeGrafter"/>
</dbReference>
<dbReference type="InterPro" id="IPR036873">
    <property type="entry name" value="Rhodanese-like_dom_sf"/>
</dbReference>
<dbReference type="Proteomes" id="UP000515788">
    <property type="component" value="Chromosome 4"/>
</dbReference>
<evidence type="ECO:0000313" key="3">
    <source>
        <dbReference type="Proteomes" id="UP000515788"/>
    </source>
</evidence>
<accession>A0A7G3ZGK4</accession>
<reference evidence="2 3" key="1">
    <citation type="submission" date="2020-06" db="EMBL/GenBank/DDBJ databases">
        <title>The yeast mating-type switching endonuclease HO is a domesticated member of an unorthodox homing genetic element family.</title>
        <authorList>
            <person name="Coughlan A.Y."/>
            <person name="Lombardi L."/>
            <person name="Braun-Galleani S."/>
            <person name="Martos A.R."/>
            <person name="Galeote V."/>
            <person name="Bigey F."/>
            <person name="Dequin S."/>
            <person name="Byrne K.P."/>
            <person name="Wolfe K.H."/>
        </authorList>
    </citation>
    <scope>NUCLEOTIDE SEQUENCE [LARGE SCALE GENOMIC DNA]</scope>
    <source>
        <strain evidence="2 3">CBS764</strain>
    </source>
</reference>
<dbReference type="SUPFAM" id="SSF52821">
    <property type="entry name" value="Rhodanese/Cell cycle control phosphatase"/>
    <property type="match status" value="1"/>
</dbReference>
<dbReference type="Gene3D" id="3.40.250.10">
    <property type="entry name" value="Rhodanese-like domain"/>
    <property type="match status" value="1"/>
</dbReference>
<name>A0A7G3ZGK4_9SACH</name>
<proteinExistence type="predicted"/>
<protein>
    <recommendedName>
        <fullName evidence="1">Rhodanese domain-containing protein</fullName>
    </recommendedName>
</protein>
<dbReference type="SMART" id="SM00450">
    <property type="entry name" value="RHOD"/>
    <property type="match status" value="1"/>
</dbReference>
<dbReference type="EMBL" id="CP059249">
    <property type="protein sequence ID" value="QLL32640.1"/>
    <property type="molecule type" value="Genomic_DNA"/>
</dbReference>
<dbReference type="PANTHER" id="PTHR44086">
    <property type="entry name" value="THIOSULFATE SULFURTRANSFERASE RDL2, MITOCHONDRIAL-RELATED"/>
    <property type="match status" value="1"/>
</dbReference>
<evidence type="ECO:0000313" key="2">
    <source>
        <dbReference type="EMBL" id="QLL32640.1"/>
    </source>
</evidence>
<dbReference type="Pfam" id="PF00581">
    <property type="entry name" value="Rhodanese"/>
    <property type="match status" value="1"/>
</dbReference>